<reference evidence="4 5" key="1">
    <citation type="journal article" date="2016" name="Nat. Commun.">
        <title>Thousands of microbial genomes shed light on interconnected biogeochemical processes in an aquifer system.</title>
        <authorList>
            <person name="Anantharaman K."/>
            <person name="Brown C.T."/>
            <person name="Hug L.A."/>
            <person name="Sharon I."/>
            <person name="Castelle C.J."/>
            <person name="Probst A.J."/>
            <person name="Thomas B.C."/>
            <person name="Singh A."/>
            <person name="Wilkins M.J."/>
            <person name="Karaoz U."/>
            <person name="Brodie E.L."/>
            <person name="Williams K.H."/>
            <person name="Hubbard S.S."/>
            <person name="Banfield J.F."/>
        </authorList>
    </citation>
    <scope>NUCLEOTIDE SEQUENCE [LARGE SCALE GENOMIC DNA]</scope>
</reference>
<organism evidence="4 5">
    <name type="scientific">Candidatus Woesebacteria bacterium RIFCSPHIGHO2_01_FULL_40_22</name>
    <dbReference type="NCBI Taxonomy" id="1802499"/>
    <lineage>
        <taxon>Bacteria</taxon>
        <taxon>Candidatus Woeseibacteriota</taxon>
    </lineage>
</organism>
<proteinExistence type="predicted"/>
<keyword evidence="2" id="KW-0812">Transmembrane</keyword>
<dbReference type="Pfam" id="PF17936">
    <property type="entry name" value="Big_6"/>
    <property type="match status" value="1"/>
</dbReference>
<dbReference type="EMBL" id="MGGL01000004">
    <property type="protein sequence ID" value="OGM27487.1"/>
    <property type="molecule type" value="Genomic_DNA"/>
</dbReference>
<evidence type="ECO:0000259" key="3">
    <source>
        <dbReference type="Pfam" id="PF17936"/>
    </source>
</evidence>
<gene>
    <name evidence="4" type="ORF">A2628_01720</name>
</gene>
<evidence type="ECO:0000256" key="1">
    <source>
        <dbReference type="SAM" id="MobiDB-lite"/>
    </source>
</evidence>
<keyword evidence="2" id="KW-0472">Membrane</keyword>
<evidence type="ECO:0000313" key="4">
    <source>
        <dbReference type="EMBL" id="OGM27487.1"/>
    </source>
</evidence>
<protein>
    <recommendedName>
        <fullName evidence="3">Bacterial Ig domain-containing protein</fullName>
    </recommendedName>
</protein>
<feature type="transmembrane region" description="Helical" evidence="2">
    <location>
        <begin position="21"/>
        <end position="42"/>
    </location>
</feature>
<evidence type="ECO:0000313" key="5">
    <source>
        <dbReference type="Proteomes" id="UP000179221"/>
    </source>
</evidence>
<dbReference type="Pfam" id="PF09136">
    <property type="entry name" value="Glucodextran_B"/>
    <property type="match status" value="1"/>
</dbReference>
<comment type="caution">
    <text evidence="4">The sequence shown here is derived from an EMBL/GenBank/DDBJ whole genome shotgun (WGS) entry which is preliminary data.</text>
</comment>
<sequence>MTKYYSYKSRTEDKQITQSTFKFFFLTLIAISTIFFFGIPVLTKFSEFLTNINKSSKVEDRGDKIPPPPPRINQMPIATNKNKLQINGNTEAGAIVKLYLNSENTETVANSSGDFLFTVILDEGDNELYAVAIDKSGNISSTTETAVVEYDKTEPTIVIAKPADSSSFYGTKQKRVTIEGSTEAQAALTINDRFVLVNDDGKFNYIYNLQEGENKLTIKAQDPAGNSSEKLLTLFFTS</sequence>
<dbReference type="Proteomes" id="UP000179221">
    <property type="component" value="Unassembled WGS sequence"/>
</dbReference>
<feature type="domain" description="Bacterial Ig" evidence="3">
    <location>
        <begin position="79"/>
        <end position="147"/>
    </location>
</feature>
<dbReference type="InterPro" id="IPR041498">
    <property type="entry name" value="Big_6"/>
</dbReference>
<dbReference type="Gene3D" id="2.60.40.10">
    <property type="entry name" value="Immunoglobulins"/>
    <property type="match status" value="2"/>
</dbReference>
<dbReference type="AlphaFoldDB" id="A0A1F7YJP0"/>
<keyword evidence="2" id="KW-1133">Transmembrane helix</keyword>
<accession>A0A1F7YJP0</accession>
<evidence type="ECO:0000256" key="2">
    <source>
        <dbReference type="SAM" id="Phobius"/>
    </source>
</evidence>
<name>A0A1F7YJP0_9BACT</name>
<feature type="region of interest" description="Disordered" evidence="1">
    <location>
        <begin position="57"/>
        <end position="76"/>
    </location>
</feature>
<dbReference type="NCBIfam" id="NF033510">
    <property type="entry name" value="Ca_tandemer"/>
    <property type="match status" value="2"/>
</dbReference>
<dbReference type="InterPro" id="IPR013783">
    <property type="entry name" value="Ig-like_fold"/>
</dbReference>